<dbReference type="PANTHER" id="PTHR24305:SF166">
    <property type="entry name" value="CYTOCHROME P450 12A4, MITOCHONDRIAL-RELATED"/>
    <property type="match status" value="1"/>
</dbReference>
<accession>B5GS25</accession>
<evidence type="ECO:0000256" key="3">
    <source>
        <dbReference type="ARBA" id="ARBA00023004"/>
    </source>
</evidence>
<reference evidence="6 7" key="1">
    <citation type="journal article" date="2010" name="Genome Biol. Evol.">
        <title>The sequence of a 1.8-mb bacterial linear plasmid reveals a rich evolutionary reservoir of secondary metabolic pathways.</title>
        <authorList>
            <person name="Medema M.H."/>
            <person name="Trefzer A."/>
            <person name="Kovalchuk A."/>
            <person name="van den Berg M."/>
            <person name="Mueller U."/>
            <person name="Heijne W."/>
            <person name="Wu L."/>
            <person name="Alam M.T."/>
            <person name="Ronning C.M."/>
            <person name="Nierman W.C."/>
            <person name="Bovenberg R.A.L."/>
            <person name="Breitling R."/>
            <person name="Takano E."/>
        </authorList>
    </citation>
    <scope>NUCLEOTIDE SEQUENCE [LARGE SCALE GENOMIC DNA]</scope>
    <source>
        <strain evidence="7">ATCC 27064 / DSM 738 / JCM 4710 / NBRC 13307 / NCIMB 12785 / NRRL 3585 / VKM Ac-602</strain>
        <plasmid evidence="6">pSCL4</plasmid>
    </source>
</reference>
<keyword evidence="2 4" id="KW-0479">Metal-binding</keyword>
<protein>
    <submittedName>
        <fullName evidence="6">Cytochrome P450 hydroxylase</fullName>
    </submittedName>
</protein>
<evidence type="ECO:0000256" key="4">
    <source>
        <dbReference type="PIRSR" id="PIRSR602403-1"/>
    </source>
</evidence>
<geneLocation type="plasmid" evidence="6 7">
    <name>pSCL4</name>
</geneLocation>
<proteinExistence type="inferred from homology"/>
<evidence type="ECO:0000256" key="2">
    <source>
        <dbReference type="ARBA" id="ARBA00022723"/>
    </source>
</evidence>
<dbReference type="Pfam" id="PF00067">
    <property type="entry name" value="p450"/>
    <property type="match status" value="1"/>
</dbReference>
<dbReference type="InterPro" id="IPR002403">
    <property type="entry name" value="Cyt_P450_E_grp-IV"/>
</dbReference>
<dbReference type="CDD" id="cd11049">
    <property type="entry name" value="CYP170A1-like"/>
    <property type="match status" value="1"/>
</dbReference>
<comment type="similarity">
    <text evidence="1">Belongs to the cytochrome P450 family.</text>
</comment>
<dbReference type="EMBL" id="CM000914">
    <property type="protein sequence ID" value="EFG03818.2"/>
    <property type="molecule type" value="Genomic_DNA"/>
</dbReference>
<evidence type="ECO:0000256" key="1">
    <source>
        <dbReference type="ARBA" id="ARBA00010617"/>
    </source>
</evidence>
<keyword evidence="6" id="KW-0614">Plasmid</keyword>
<evidence type="ECO:0000313" key="6">
    <source>
        <dbReference type="EMBL" id="EFG03818.2"/>
    </source>
</evidence>
<evidence type="ECO:0000313" key="7">
    <source>
        <dbReference type="Proteomes" id="UP000002357"/>
    </source>
</evidence>
<dbReference type="PRINTS" id="PR00385">
    <property type="entry name" value="P450"/>
</dbReference>
<keyword evidence="4" id="KW-0349">Heme</keyword>
<organism evidence="6 7">
    <name type="scientific">Streptomyces clavuligerus</name>
    <dbReference type="NCBI Taxonomy" id="1901"/>
    <lineage>
        <taxon>Bacteria</taxon>
        <taxon>Bacillati</taxon>
        <taxon>Actinomycetota</taxon>
        <taxon>Actinomycetes</taxon>
        <taxon>Kitasatosporales</taxon>
        <taxon>Streptomycetaceae</taxon>
        <taxon>Streptomyces</taxon>
    </lineage>
</organism>
<dbReference type="PANTHER" id="PTHR24305">
    <property type="entry name" value="CYTOCHROME P450"/>
    <property type="match status" value="1"/>
</dbReference>
<dbReference type="AlphaFoldDB" id="B5GS25"/>
<dbReference type="GO" id="GO:0005506">
    <property type="term" value="F:iron ion binding"/>
    <property type="evidence" value="ECO:0007669"/>
    <property type="project" value="InterPro"/>
</dbReference>
<dbReference type="Proteomes" id="UP000002357">
    <property type="component" value="Plasmid pSCL4"/>
</dbReference>
<keyword evidence="7" id="KW-1185">Reference proteome</keyword>
<dbReference type="InterPro" id="IPR050121">
    <property type="entry name" value="Cytochrome_P450_monoxygenase"/>
</dbReference>
<dbReference type="GO" id="GO:0004497">
    <property type="term" value="F:monooxygenase activity"/>
    <property type="evidence" value="ECO:0007669"/>
    <property type="project" value="InterPro"/>
</dbReference>
<feature type="region of interest" description="Disordered" evidence="5">
    <location>
        <begin position="418"/>
        <end position="448"/>
    </location>
</feature>
<dbReference type="SUPFAM" id="SSF48264">
    <property type="entry name" value="Cytochrome P450"/>
    <property type="match status" value="1"/>
</dbReference>
<comment type="cofactor">
    <cofactor evidence="4">
        <name>heme</name>
        <dbReference type="ChEBI" id="CHEBI:30413"/>
    </cofactor>
</comment>
<dbReference type="GO" id="GO:0016705">
    <property type="term" value="F:oxidoreductase activity, acting on paired donors, with incorporation or reduction of molecular oxygen"/>
    <property type="evidence" value="ECO:0007669"/>
    <property type="project" value="InterPro"/>
</dbReference>
<keyword evidence="3 4" id="KW-0408">Iron</keyword>
<feature type="binding site" description="axial binding residue" evidence="4">
    <location>
        <position position="387"/>
    </location>
    <ligand>
        <name>heme</name>
        <dbReference type="ChEBI" id="CHEBI:30413"/>
    </ligand>
    <ligandPart>
        <name>Fe</name>
        <dbReference type="ChEBI" id="CHEBI:18248"/>
    </ligandPart>
</feature>
<evidence type="ECO:0000256" key="5">
    <source>
        <dbReference type="SAM" id="MobiDB-lite"/>
    </source>
</evidence>
<dbReference type="InterPro" id="IPR036396">
    <property type="entry name" value="Cyt_P450_sf"/>
</dbReference>
<dbReference type="GO" id="GO:0020037">
    <property type="term" value="F:heme binding"/>
    <property type="evidence" value="ECO:0007669"/>
    <property type="project" value="InterPro"/>
</dbReference>
<dbReference type="InterPro" id="IPR001128">
    <property type="entry name" value="Cyt_P450"/>
</dbReference>
<dbReference type="eggNOG" id="COG2124">
    <property type="taxonomic scope" value="Bacteria"/>
</dbReference>
<dbReference type="Gene3D" id="1.10.630.10">
    <property type="entry name" value="Cytochrome P450"/>
    <property type="match status" value="1"/>
</dbReference>
<dbReference type="OrthoDB" id="4746309at2"/>
<dbReference type="GeneID" id="93733507"/>
<dbReference type="PRINTS" id="PR00465">
    <property type="entry name" value="EP450IV"/>
</dbReference>
<name>B5GS25_STRCL</name>
<gene>
    <name evidence="6" type="ORF">SCLAV_p0327</name>
</gene>
<dbReference type="RefSeq" id="WP_003954605.1">
    <property type="nucleotide sequence ID" value="NZ_CM000914.1"/>
</dbReference>
<sequence length="448" mass="49192">MTAPPGHTARPIPLAPGCLPFLGHAVRLIGKPLAFLDEQRGRGDVVEFRIGRQPAYILNHPDLVQSLLTGSRRRFDRGEIFAIASPLFGNGVAVANGDHHRDRRRAVQPLLSHSRLETYLESMAELAAARADGWSDGRRIDLNAEMADVTMNVVAATVFGQSLPAGFGSVIHHQLPLVVAGLARRAYGPAAVLLDRVPNPERTKYRSALTRIHDVVDTLIAANRDTPTMTALSEGIDERQLHDDVTSLLIGGSHTSGAAASWLFILLSRHPEARRRLHQEVDRVLGGRSATPADLPALVHTRRVVQETLRLYPPVWLFPRRAADDLRLDGYPIMRGTQLFYSPYALHRDPRWYFRPDTFEPDRWDPDRHEQPPRGAYIPFAAGVHGCPGGDFALAELTLLAATLTAKWNLDLAPGSRPRPVAAATLGPEPVTMTVSRRSRPADSGDGS</sequence>